<proteinExistence type="predicted"/>
<keyword evidence="3" id="KW-1185">Reference proteome</keyword>
<evidence type="ECO:0000256" key="1">
    <source>
        <dbReference type="SAM" id="Phobius"/>
    </source>
</evidence>
<feature type="transmembrane region" description="Helical" evidence="1">
    <location>
        <begin position="14"/>
        <end position="32"/>
    </location>
</feature>
<feature type="transmembrane region" description="Helical" evidence="1">
    <location>
        <begin position="82"/>
        <end position="103"/>
    </location>
</feature>
<evidence type="ECO:0000313" key="2">
    <source>
        <dbReference type="EMBL" id="GGF30988.1"/>
    </source>
</evidence>
<keyword evidence="1" id="KW-0472">Membrane</keyword>
<gene>
    <name evidence="2" type="ORF">GCM10011519_00520</name>
</gene>
<dbReference type="RefSeq" id="WP_229660458.1">
    <property type="nucleotide sequence ID" value="NZ_BMKQ01000001.1"/>
</dbReference>
<organism evidence="2 3">
    <name type="scientific">Marmoricola endophyticus</name>
    <dbReference type="NCBI Taxonomy" id="2040280"/>
    <lineage>
        <taxon>Bacteria</taxon>
        <taxon>Bacillati</taxon>
        <taxon>Actinomycetota</taxon>
        <taxon>Actinomycetes</taxon>
        <taxon>Propionibacteriales</taxon>
        <taxon>Nocardioidaceae</taxon>
        <taxon>Marmoricola</taxon>
    </lineage>
</organism>
<keyword evidence="1" id="KW-0812">Transmembrane</keyword>
<feature type="transmembrane region" description="Helical" evidence="1">
    <location>
        <begin position="44"/>
        <end position="62"/>
    </location>
</feature>
<reference evidence="2" key="1">
    <citation type="journal article" date="2014" name="Int. J. Syst. Evol. Microbiol.">
        <title>Complete genome sequence of Corynebacterium casei LMG S-19264T (=DSM 44701T), isolated from a smear-ripened cheese.</title>
        <authorList>
            <consortium name="US DOE Joint Genome Institute (JGI-PGF)"/>
            <person name="Walter F."/>
            <person name="Albersmeier A."/>
            <person name="Kalinowski J."/>
            <person name="Ruckert C."/>
        </authorList>
    </citation>
    <scope>NUCLEOTIDE SEQUENCE</scope>
    <source>
        <strain evidence="2">CGMCC 1.16067</strain>
    </source>
</reference>
<dbReference type="AlphaFoldDB" id="A0A917B942"/>
<evidence type="ECO:0008006" key="4">
    <source>
        <dbReference type="Google" id="ProtNLM"/>
    </source>
</evidence>
<dbReference type="Proteomes" id="UP000649179">
    <property type="component" value="Unassembled WGS sequence"/>
</dbReference>
<dbReference type="EMBL" id="BMKQ01000001">
    <property type="protein sequence ID" value="GGF30988.1"/>
    <property type="molecule type" value="Genomic_DNA"/>
</dbReference>
<protein>
    <recommendedName>
        <fullName evidence="4">RDD family protein</fullName>
    </recommendedName>
</protein>
<accession>A0A917B942</accession>
<name>A0A917B942_9ACTN</name>
<reference evidence="2" key="2">
    <citation type="submission" date="2020-09" db="EMBL/GenBank/DDBJ databases">
        <authorList>
            <person name="Sun Q."/>
            <person name="Zhou Y."/>
        </authorList>
    </citation>
    <scope>NUCLEOTIDE SEQUENCE</scope>
    <source>
        <strain evidence="2">CGMCC 1.16067</strain>
    </source>
</reference>
<sequence>METIEHTASWPRRMLAILVDWVACSLVALLILGTDSFGKSTYSWVVLGIFWLESSVGTALAGGSFGQLATRLRVLTTSYSPVPLIAAVVRQLLICVVIPPLVFRPDGRGLHDLAVGSATYDLKALEAR</sequence>
<comment type="caution">
    <text evidence="2">The sequence shown here is derived from an EMBL/GenBank/DDBJ whole genome shotgun (WGS) entry which is preliminary data.</text>
</comment>
<evidence type="ECO:0000313" key="3">
    <source>
        <dbReference type="Proteomes" id="UP000649179"/>
    </source>
</evidence>
<keyword evidence="1" id="KW-1133">Transmembrane helix</keyword>